<name>G0MUE7_CAEBE</name>
<dbReference type="OrthoDB" id="5789728at2759"/>
<dbReference type="SUPFAM" id="SSF52058">
    <property type="entry name" value="L domain-like"/>
    <property type="match status" value="2"/>
</dbReference>
<dbReference type="PANTHER" id="PTHR21662">
    <property type="entry name" value="RECEPTOR PROTEIN-TYROSINE KINASE"/>
    <property type="match status" value="1"/>
</dbReference>
<feature type="domain" description="Receptor L-domain" evidence="1">
    <location>
        <begin position="78"/>
        <end position="173"/>
    </location>
</feature>
<dbReference type="OMA" id="YVECREV"/>
<accession>G0MUE7</accession>
<keyword evidence="3" id="KW-1185">Reference proteome</keyword>
<protein>
    <recommendedName>
        <fullName evidence="1">Receptor L-domain domain-containing protein</fullName>
    </recommendedName>
</protein>
<evidence type="ECO:0000313" key="2">
    <source>
        <dbReference type="EMBL" id="EGT44043.1"/>
    </source>
</evidence>
<gene>
    <name evidence="2" type="ORF">CAEBREN_12484</name>
</gene>
<dbReference type="EMBL" id="GL379812">
    <property type="protein sequence ID" value="EGT44043.1"/>
    <property type="molecule type" value="Genomic_DNA"/>
</dbReference>
<dbReference type="InterPro" id="IPR036941">
    <property type="entry name" value="Rcpt_L-dom_sf"/>
</dbReference>
<dbReference type="AlphaFoldDB" id="G0MUE7"/>
<reference evidence="3" key="1">
    <citation type="submission" date="2011-07" db="EMBL/GenBank/DDBJ databases">
        <authorList>
            <consortium name="Caenorhabditis brenneri Sequencing and Analysis Consortium"/>
            <person name="Wilson R.K."/>
        </authorList>
    </citation>
    <scope>NUCLEOTIDE SEQUENCE [LARGE SCALE GENOMIC DNA]</scope>
    <source>
        <strain evidence="3">PB2801</strain>
    </source>
</reference>
<proteinExistence type="predicted"/>
<sequence length="415" mass="47663">MTNTFSKLPLKVFSSHSPRFMMNCNILILLSLFFIDCSSYSLEVSLDPLFKEKKCDKKCMFAAENLTSLTADTFPKTCGTVCANLRITQECDLTENQLTSLFQNMKRLVGRLKVEGTNYTSSKFLAGLEKIECDPSIYGYAIWTDNPELVELGLLNLTYVECREVHATYNPKMTKWNVPNLKKVEEVTYKLKEGLRLNIYENSPDFCLTSKEMIDLMNIKGLDLDHIEAKYCDPSFNEKVCNQPKEGCVEMFGDVEIGEDFDFELMKTVEAIYGSLIINGTSLEDFSFLESLMYISQLEQGKHPLIVENNLSLVNMTFPKLKKIQGQRTWESIVIFAIFNNNNEALSERPRFCTSFKSSIKLMDEKLYIEGKRCSEIKQKTDQEAWLKDFKESKNCASRASILLIFFLFCYFGSD</sequence>
<dbReference type="PANTHER" id="PTHR21662:SF59">
    <property type="entry name" value="RECEPTOR PROTEIN-TYROSINE KINASE"/>
    <property type="match status" value="1"/>
</dbReference>
<dbReference type="HOGENOM" id="CLU_028064_0_0_1"/>
<dbReference type="Pfam" id="PF01030">
    <property type="entry name" value="Recep_L_domain"/>
    <property type="match status" value="2"/>
</dbReference>
<evidence type="ECO:0000313" key="3">
    <source>
        <dbReference type="Proteomes" id="UP000008068"/>
    </source>
</evidence>
<dbReference type="Gene3D" id="3.80.20.20">
    <property type="entry name" value="Receptor L-domain"/>
    <property type="match status" value="2"/>
</dbReference>
<organism evidence="3">
    <name type="scientific">Caenorhabditis brenneri</name>
    <name type="common">Nematode worm</name>
    <dbReference type="NCBI Taxonomy" id="135651"/>
    <lineage>
        <taxon>Eukaryota</taxon>
        <taxon>Metazoa</taxon>
        <taxon>Ecdysozoa</taxon>
        <taxon>Nematoda</taxon>
        <taxon>Chromadorea</taxon>
        <taxon>Rhabditida</taxon>
        <taxon>Rhabditina</taxon>
        <taxon>Rhabditomorpha</taxon>
        <taxon>Rhabditoidea</taxon>
        <taxon>Rhabditidae</taxon>
        <taxon>Peloderinae</taxon>
        <taxon>Caenorhabditis</taxon>
    </lineage>
</organism>
<dbReference type="InterPro" id="IPR053079">
    <property type="entry name" value="SPS2_domain"/>
</dbReference>
<dbReference type="InParanoid" id="G0MUE7"/>
<dbReference type="eggNOG" id="ENOG502TJE1">
    <property type="taxonomic scope" value="Eukaryota"/>
</dbReference>
<evidence type="ECO:0000259" key="1">
    <source>
        <dbReference type="Pfam" id="PF01030"/>
    </source>
</evidence>
<dbReference type="Proteomes" id="UP000008068">
    <property type="component" value="Unassembled WGS sequence"/>
</dbReference>
<dbReference type="InterPro" id="IPR000494">
    <property type="entry name" value="Rcpt_L-dom"/>
</dbReference>
<feature type="domain" description="Receptor L-domain" evidence="1">
    <location>
        <begin position="248"/>
        <end position="347"/>
    </location>
</feature>